<comment type="caution">
    <text evidence="4">The sequence shown here is derived from an EMBL/GenBank/DDBJ whole genome shotgun (WGS) entry which is preliminary data.</text>
</comment>
<dbReference type="Proteomes" id="UP000023795">
    <property type="component" value="Unassembled WGS sequence"/>
</dbReference>
<dbReference type="CDD" id="cd09281">
    <property type="entry name" value="UPF0066"/>
    <property type="match status" value="1"/>
</dbReference>
<dbReference type="Pfam" id="PF18389">
    <property type="entry name" value="TrmO_C"/>
    <property type="match status" value="1"/>
</dbReference>
<feature type="domain" description="TsaA-like" evidence="3">
    <location>
        <begin position="12"/>
        <end position="155"/>
    </location>
</feature>
<dbReference type="OrthoDB" id="9804309at2"/>
<dbReference type="PANTHER" id="PTHR12818:SF0">
    <property type="entry name" value="TRNA (ADENINE(37)-N6)-METHYLTRANSFERASE"/>
    <property type="match status" value="1"/>
</dbReference>
<protein>
    <recommendedName>
        <fullName evidence="3">TsaA-like domain-containing protein</fullName>
    </recommendedName>
</protein>
<comment type="similarity">
    <text evidence="2">Belongs to the tRNA methyltransferase O family.</text>
</comment>
<evidence type="ECO:0000256" key="1">
    <source>
        <dbReference type="ARBA" id="ARBA00022691"/>
    </source>
</evidence>
<dbReference type="STRING" id="1230338.MOMA_07156"/>
<dbReference type="AlphaFoldDB" id="L2F699"/>
<name>L2F699_9GAMM</name>
<evidence type="ECO:0000256" key="2">
    <source>
        <dbReference type="ARBA" id="ARBA00033753"/>
    </source>
</evidence>
<evidence type="ECO:0000259" key="3">
    <source>
        <dbReference type="PROSITE" id="PS51668"/>
    </source>
</evidence>
<dbReference type="NCBIfam" id="TIGR00104">
    <property type="entry name" value="tRNA_TsaA"/>
    <property type="match status" value="1"/>
</dbReference>
<dbReference type="PATRIC" id="fig|1230338.3.peg.1522"/>
<proteinExistence type="inferred from homology"/>
<dbReference type="EMBL" id="ANIN01000002">
    <property type="protein sequence ID" value="ELA08321.1"/>
    <property type="molecule type" value="Genomic_DNA"/>
</dbReference>
<dbReference type="InterPro" id="IPR036413">
    <property type="entry name" value="YaeB-like_sf"/>
</dbReference>
<dbReference type="eggNOG" id="COG1720">
    <property type="taxonomic scope" value="Bacteria"/>
</dbReference>
<dbReference type="InterPro" id="IPR040372">
    <property type="entry name" value="YaeB-like"/>
</dbReference>
<organism evidence="4 5">
    <name type="scientific">Moraxella macacae 0408225</name>
    <dbReference type="NCBI Taxonomy" id="1230338"/>
    <lineage>
        <taxon>Bacteria</taxon>
        <taxon>Pseudomonadati</taxon>
        <taxon>Pseudomonadota</taxon>
        <taxon>Gammaproteobacteria</taxon>
        <taxon>Moraxellales</taxon>
        <taxon>Moraxellaceae</taxon>
        <taxon>Moraxella</taxon>
    </lineage>
</organism>
<keyword evidence="5" id="KW-1185">Reference proteome</keyword>
<dbReference type="PROSITE" id="PS51668">
    <property type="entry name" value="TSAA_2"/>
    <property type="match status" value="1"/>
</dbReference>
<dbReference type="Pfam" id="PF01980">
    <property type="entry name" value="TrmO_N"/>
    <property type="match status" value="1"/>
</dbReference>
<dbReference type="SUPFAM" id="SSF118196">
    <property type="entry name" value="YaeB-like"/>
    <property type="match status" value="1"/>
</dbReference>
<gene>
    <name evidence="4" type="ORF">MOMA_07156</name>
</gene>
<dbReference type="InterPro" id="IPR036414">
    <property type="entry name" value="YaeB_N_sf"/>
</dbReference>
<sequence length="252" mass="28178">MPKNINHQQIQLPIIGYLRSPLCQKFGLPRQPNLVNLAGVIELIPPFDNPDAFVGLQEFSHIWLIWQFHQNKTAANLSFRPQVRPPRLGGNAKLGVFATRSMYRPANIGLSVVLLQHIEQNNHSVRLHVVGADLVDGTPIIDIKPYIVYSDSLPHAISGFASDKPALKKLVVSETAQQNFANLKKQRLLTENDIATISALIAQDPRPAYRQTEINSKFTLQYQQVDVCFCMLDNNALQIVSAVKINNKTNNA</sequence>
<dbReference type="PANTHER" id="PTHR12818">
    <property type="entry name" value="TRNA (ADENINE(37)-N6)-METHYLTRANSFERASE"/>
    <property type="match status" value="1"/>
</dbReference>
<keyword evidence="1" id="KW-0949">S-adenosyl-L-methionine</keyword>
<accession>L2F699</accession>
<evidence type="ECO:0000313" key="5">
    <source>
        <dbReference type="Proteomes" id="UP000023795"/>
    </source>
</evidence>
<reference evidence="4 5" key="1">
    <citation type="journal article" date="2013" name="Genome Announc.">
        <title>Genome Sequence of Moraxella macacae 0408225, a Novel Bacterial Species Isolated from a Cynomolgus Macaque with Epistaxis.</title>
        <authorList>
            <person name="Ladner J.T."/>
            <person name="Whitehouse C.A."/>
            <person name="Koroleva G.I."/>
            <person name="Palacios G.F."/>
        </authorList>
    </citation>
    <scope>NUCLEOTIDE SEQUENCE [LARGE SCALE GENOMIC DNA]</scope>
    <source>
        <strain evidence="4 5">0408225</strain>
    </source>
</reference>
<dbReference type="InterPro" id="IPR041369">
    <property type="entry name" value="TrmO_C"/>
</dbReference>
<dbReference type="RefSeq" id="WP_009501874.1">
    <property type="nucleotide sequence ID" value="NZ_ANIN01000002.1"/>
</dbReference>
<dbReference type="InterPro" id="IPR023370">
    <property type="entry name" value="TrmO-like_N"/>
</dbReference>
<dbReference type="Gene3D" id="2.40.30.70">
    <property type="entry name" value="YaeB-like"/>
    <property type="match status" value="1"/>
</dbReference>
<dbReference type="Gene3D" id="3.30.2310.10">
    <property type="entry name" value="YaeB-like"/>
    <property type="match status" value="1"/>
</dbReference>
<evidence type="ECO:0000313" key="4">
    <source>
        <dbReference type="EMBL" id="ELA08321.1"/>
    </source>
</evidence>